<dbReference type="Gene3D" id="2.20.25.80">
    <property type="entry name" value="WRKY domain"/>
    <property type="match status" value="1"/>
</dbReference>
<dbReference type="GO" id="GO:0003700">
    <property type="term" value="F:DNA-binding transcription factor activity"/>
    <property type="evidence" value="ECO:0007669"/>
    <property type="project" value="InterPro"/>
</dbReference>
<evidence type="ECO:0000259" key="6">
    <source>
        <dbReference type="PROSITE" id="PS50811"/>
    </source>
</evidence>
<evidence type="ECO:0000256" key="1">
    <source>
        <dbReference type="ARBA" id="ARBA00004123"/>
    </source>
</evidence>
<dbReference type="PANTHER" id="PTHR32096:SF115">
    <property type="entry name" value="WRKY TRANSCRIPTION FACTOR 30-RELATED"/>
    <property type="match status" value="1"/>
</dbReference>
<name>A0AAN9RX57_PSOTE</name>
<keyword evidence="5" id="KW-0539">Nucleus</keyword>
<dbReference type="PANTHER" id="PTHR32096">
    <property type="entry name" value="WRKY TRANSCRIPTION FACTOR 30-RELATED-RELATED"/>
    <property type="match status" value="1"/>
</dbReference>
<evidence type="ECO:0000256" key="4">
    <source>
        <dbReference type="ARBA" id="ARBA00023163"/>
    </source>
</evidence>
<organism evidence="7 8">
    <name type="scientific">Psophocarpus tetragonolobus</name>
    <name type="common">Winged bean</name>
    <name type="synonym">Dolichos tetragonolobus</name>
    <dbReference type="NCBI Taxonomy" id="3891"/>
    <lineage>
        <taxon>Eukaryota</taxon>
        <taxon>Viridiplantae</taxon>
        <taxon>Streptophyta</taxon>
        <taxon>Embryophyta</taxon>
        <taxon>Tracheophyta</taxon>
        <taxon>Spermatophyta</taxon>
        <taxon>Magnoliopsida</taxon>
        <taxon>eudicotyledons</taxon>
        <taxon>Gunneridae</taxon>
        <taxon>Pentapetalae</taxon>
        <taxon>rosids</taxon>
        <taxon>fabids</taxon>
        <taxon>Fabales</taxon>
        <taxon>Fabaceae</taxon>
        <taxon>Papilionoideae</taxon>
        <taxon>50 kb inversion clade</taxon>
        <taxon>NPAAA clade</taxon>
        <taxon>indigoferoid/millettioid clade</taxon>
        <taxon>Phaseoleae</taxon>
        <taxon>Psophocarpus</taxon>
    </lineage>
</organism>
<dbReference type="Pfam" id="PF03106">
    <property type="entry name" value="WRKY"/>
    <property type="match status" value="1"/>
</dbReference>
<accession>A0AAN9RX57</accession>
<dbReference type="PROSITE" id="PS50811">
    <property type="entry name" value="WRKY"/>
    <property type="match status" value="1"/>
</dbReference>
<dbReference type="InterPro" id="IPR003657">
    <property type="entry name" value="WRKY_dom"/>
</dbReference>
<dbReference type="SMART" id="SM00774">
    <property type="entry name" value="WRKY"/>
    <property type="match status" value="1"/>
</dbReference>
<dbReference type="InterPro" id="IPR044810">
    <property type="entry name" value="WRKY_plant"/>
</dbReference>
<comment type="subcellular location">
    <subcellularLocation>
        <location evidence="1">Nucleus</location>
    </subcellularLocation>
</comment>
<keyword evidence="4" id="KW-0804">Transcription</keyword>
<dbReference type="Proteomes" id="UP001386955">
    <property type="component" value="Unassembled WGS sequence"/>
</dbReference>
<evidence type="ECO:0000256" key="2">
    <source>
        <dbReference type="ARBA" id="ARBA00023015"/>
    </source>
</evidence>
<evidence type="ECO:0000313" key="7">
    <source>
        <dbReference type="EMBL" id="KAK7385030.1"/>
    </source>
</evidence>
<keyword evidence="2" id="KW-0805">Transcription regulation</keyword>
<gene>
    <name evidence="7" type="ORF">VNO78_30737</name>
</gene>
<keyword evidence="3" id="KW-0238">DNA-binding</keyword>
<evidence type="ECO:0000256" key="5">
    <source>
        <dbReference type="ARBA" id="ARBA00023242"/>
    </source>
</evidence>
<comment type="caution">
    <text evidence="7">The sequence shown here is derived from an EMBL/GenBank/DDBJ whole genome shotgun (WGS) entry which is preliminary data.</text>
</comment>
<reference evidence="7 8" key="1">
    <citation type="submission" date="2024-01" db="EMBL/GenBank/DDBJ databases">
        <title>The genomes of 5 underutilized Papilionoideae crops provide insights into root nodulation and disease resistanc.</title>
        <authorList>
            <person name="Jiang F."/>
        </authorList>
    </citation>
    <scope>NUCLEOTIDE SEQUENCE [LARGE SCALE GENOMIC DNA]</scope>
    <source>
        <strain evidence="7">DUOXIRENSHENG_FW03</strain>
        <tissue evidence="7">Leaves</tissue>
    </source>
</reference>
<sequence length="334" mass="36948">MHELQQGLETAKQLHISPHVPCSSQESYEVLVQKIIGSFERALKMVNLKIGQVGHPSSQALSSMAAMRMSSQSPTFGASPHSENLDQDLREINHSSPKRRKTIPSWTKLIRVNPGMEVEGPLDDGYNWIKYGQKNTHGAKYPRCAQRNVQGCMATKQVQRSDQDLTIFEVNYWESHTCTMASNVTPSAPQENKEPNLSTIPQKQPSDNLHMNLHAAGLIVQTKNLDQSSSSSFHYVPSISTIKSPGQLVPVPTMIENNLAEKLDPHSYVSPATSYTTYSPVPPSLAQSGSEINHMISAVTSAANSPTIASLDFPFDQYNILDRKNFTFDDPPFS</sequence>
<feature type="domain" description="WRKY" evidence="6">
    <location>
        <begin position="117"/>
        <end position="181"/>
    </location>
</feature>
<dbReference type="EMBL" id="JAYMYS010000008">
    <property type="protein sequence ID" value="KAK7385030.1"/>
    <property type="molecule type" value="Genomic_DNA"/>
</dbReference>
<dbReference type="SUPFAM" id="SSF118290">
    <property type="entry name" value="WRKY DNA-binding domain"/>
    <property type="match status" value="1"/>
</dbReference>
<dbReference type="GO" id="GO:0005634">
    <property type="term" value="C:nucleus"/>
    <property type="evidence" value="ECO:0007669"/>
    <property type="project" value="UniProtKB-SubCell"/>
</dbReference>
<protein>
    <recommendedName>
        <fullName evidence="6">WRKY domain-containing protein</fullName>
    </recommendedName>
</protein>
<dbReference type="InterPro" id="IPR036576">
    <property type="entry name" value="WRKY_dom_sf"/>
</dbReference>
<evidence type="ECO:0000256" key="3">
    <source>
        <dbReference type="ARBA" id="ARBA00023125"/>
    </source>
</evidence>
<keyword evidence="8" id="KW-1185">Reference proteome</keyword>
<dbReference type="AlphaFoldDB" id="A0AAN9RX57"/>
<evidence type="ECO:0000313" key="8">
    <source>
        <dbReference type="Proteomes" id="UP001386955"/>
    </source>
</evidence>
<dbReference type="GO" id="GO:0000976">
    <property type="term" value="F:transcription cis-regulatory region binding"/>
    <property type="evidence" value="ECO:0007669"/>
    <property type="project" value="TreeGrafter"/>
</dbReference>
<proteinExistence type="predicted"/>